<dbReference type="AlphaFoldDB" id="A0A2T1EAP1"/>
<protein>
    <submittedName>
        <fullName evidence="1">Uncharacterized protein</fullName>
    </submittedName>
</protein>
<reference evidence="1 2" key="2">
    <citation type="submission" date="2018-03" db="EMBL/GenBank/DDBJ databases">
        <title>The ancient ancestry and fast evolution of plastids.</title>
        <authorList>
            <person name="Moore K.R."/>
            <person name="Magnabosco C."/>
            <person name="Momper L."/>
            <person name="Gold D.A."/>
            <person name="Bosak T."/>
            <person name="Fournier G.P."/>
        </authorList>
    </citation>
    <scope>NUCLEOTIDE SEQUENCE [LARGE SCALE GENOMIC DNA]</scope>
    <source>
        <strain evidence="1 2">ULC18</strain>
    </source>
</reference>
<reference evidence="2" key="1">
    <citation type="submission" date="2018-02" db="EMBL/GenBank/DDBJ databases">
        <authorList>
            <person name="Moore K."/>
            <person name="Momper L."/>
        </authorList>
    </citation>
    <scope>NUCLEOTIDE SEQUENCE [LARGE SCALE GENOMIC DNA]</scope>
    <source>
        <strain evidence="2">ULC18</strain>
    </source>
</reference>
<evidence type="ECO:0000313" key="2">
    <source>
        <dbReference type="Proteomes" id="UP000239576"/>
    </source>
</evidence>
<dbReference type="EMBL" id="PVWK01000058">
    <property type="protein sequence ID" value="PSB29778.1"/>
    <property type="molecule type" value="Genomic_DNA"/>
</dbReference>
<dbReference type="InterPro" id="IPR035069">
    <property type="entry name" value="TTHA1013/TTHA0281-like"/>
</dbReference>
<dbReference type="RefSeq" id="WP_106256250.1">
    <property type="nucleotide sequence ID" value="NZ_CAWNSW010000042.1"/>
</dbReference>
<keyword evidence="2" id="KW-1185">Reference proteome</keyword>
<dbReference type="Gene3D" id="3.30.160.250">
    <property type="match status" value="1"/>
</dbReference>
<dbReference type="Proteomes" id="UP000239576">
    <property type="component" value="Unassembled WGS sequence"/>
</dbReference>
<dbReference type="OrthoDB" id="3436513at2"/>
<organism evidence="1 2">
    <name type="scientific">Stenomitos frigidus ULC18</name>
    <dbReference type="NCBI Taxonomy" id="2107698"/>
    <lineage>
        <taxon>Bacteria</taxon>
        <taxon>Bacillati</taxon>
        <taxon>Cyanobacteriota</taxon>
        <taxon>Cyanophyceae</taxon>
        <taxon>Leptolyngbyales</taxon>
        <taxon>Leptolyngbyaceae</taxon>
        <taxon>Stenomitos</taxon>
    </lineage>
</organism>
<proteinExistence type="predicted"/>
<accession>A0A2T1EAP1</accession>
<dbReference type="PANTHER" id="PTHR34504">
    <property type="entry name" value="ANTITOXIN HICB"/>
    <property type="match status" value="1"/>
</dbReference>
<name>A0A2T1EAP1_9CYAN</name>
<dbReference type="InterPro" id="IPR051404">
    <property type="entry name" value="TA_system_antitoxin"/>
</dbReference>
<evidence type="ECO:0000313" key="1">
    <source>
        <dbReference type="EMBL" id="PSB29778.1"/>
    </source>
</evidence>
<dbReference type="PANTHER" id="PTHR34504:SF2">
    <property type="entry name" value="UPF0150 PROTEIN SSL0259"/>
    <property type="match status" value="1"/>
</dbReference>
<gene>
    <name evidence="1" type="ORF">C7B82_10495</name>
</gene>
<dbReference type="SUPFAM" id="SSF143100">
    <property type="entry name" value="TTHA1013/TTHA0281-like"/>
    <property type="match status" value="1"/>
</dbReference>
<sequence>MSYRYTMVIQWSDADQLYLVHLPEFPWQQFVTHGKTYQEAAQNGQEALEGLIEVLQANNQPLPEPRQIEVSQVA</sequence>
<comment type="caution">
    <text evidence="1">The sequence shown here is derived from an EMBL/GenBank/DDBJ whole genome shotgun (WGS) entry which is preliminary data.</text>
</comment>